<protein>
    <recommendedName>
        <fullName evidence="6">IRG-type G domain-containing protein</fullName>
    </recommendedName>
</protein>
<evidence type="ECO:0000256" key="1">
    <source>
        <dbReference type="ARBA" id="ARBA00005429"/>
    </source>
</evidence>
<dbReference type="InterPro" id="IPR051515">
    <property type="entry name" value="IRG"/>
</dbReference>
<keyword evidence="8" id="KW-1185">Reference proteome</keyword>
<feature type="transmembrane region" description="Helical" evidence="5">
    <location>
        <begin position="326"/>
        <end position="343"/>
    </location>
</feature>
<keyword evidence="5" id="KW-0812">Transmembrane</keyword>
<proteinExistence type="inferred from homology"/>
<dbReference type="SUPFAM" id="SSF52540">
    <property type="entry name" value="P-loop containing nucleoside triphosphate hydrolases"/>
    <property type="match status" value="1"/>
</dbReference>
<dbReference type="Gene3D" id="3.40.50.300">
    <property type="entry name" value="P-loop containing nucleotide triphosphate hydrolases"/>
    <property type="match status" value="1"/>
</dbReference>
<dbReference type="Proteomes" id="UP000507470">
    <property type="component" value="Unassembled WGS sequence"/>
</dbReference>
<dbReference type="AlphaFoldDB" id="A0A6J8BUQ0"/>
<evidence type="ECO:0000313" key="8">
    <source>
        <dbReference type="Proteomes" id="UP000507470"/>
    </source>
</evidence>
<organism evidence="7 8">
    <name type="scientific">Mytilus coruscus</name>
    <name type="common">Sea mussel</name>
    <dbReference type="NCBI Taxonomy" id="42192"/>
    <lineage>
        <taxon>Eukaryota</taxon>
        <taxon>Metazoa</taxon>
        <taxon>Spiralia</taxon>
        <taxon>Lophotrochozoa</taxon>
        <taxon>Mollusca</taxon>
        <taxon>Bivalvia</taxon>
        <taxon>Autobranchia</taxon>
        <taxon>Pteriomorphia</taxon>
        <taxon>Mytilida</taxon>
        <taxon>Mytiloidea</taxon>
        <taxon>Mytilidae</taxon>
        <taxon>Mytilinae</taxon>
        <taxon>Mytilus</taxon>
    </lineage>
</organism>
<keyword evidence="5" id="KW-1133">Transmembrane helix</keyword>
<accession>A0A6J8BUQ0</accession>
<name>A0A6J8BUQ0_MYTCO</name>
<evidence type="ECO:0000256" key="4">
    <source>
        <dbReference type="ARBA" id="ARBA00023134"/>
    </source>
</evidence>
<feature type="domain" description="IRG-type G" evidence="6">
    <location>
        <begin position="45"/>
        <end position="226"/>
    </location>
</feature>
<reference evidence="7 8" key="1">
    <citation type="submission" date="2020-06" db="EMBL/GenBank/DDBJ databases">
        <authorList>
            <person name="Li R."/>
            <person name="Bekaert M."/>
        </authorList>
    </citation>
    <scope>NUCLEOTIDE SEQUENCE [LARGE SCALE GENOMIC DNA]</scope>
    <source>
        <strain evidence="8">wild</strain>
    </source>
</reference>
<dbReference type="InterPro" id="IPR027417">
    <property type="entry name" value="P-loop_NTPase"/>
</dbReference>
<keyword evidence="4" id="KW-0342">GTP-binding</keyword>
<dbReference type="OrthoDB" id="6124634at2759"/>
<dbReference type="PANTHER" id="PTHR32341">
    <property type="entry name" value="INTERFERON-INDUCIBLE GTPASE"/>
    <property type="match status" value="1"/>
</dbReference>
<dbReference type="PANTHER" id="PTHR32341:SF10">
    <property type="entry name" value="INTERFERON-INDUCIBLE GTPASE 5"/>
    <property type="match status" value="1"/>
</dbReference>
<dbReference type="GO" id="GO:0016787">
    <property type="term" value="F:hydrolase activity"/>
    <property type="evidence" value="ECO:0007669"/>
    <property type="project" value="UniProtKB-KW"/>
</dbReference>
<dbReference type="PROSITE" id="PS51716">
    <property type="entry name" value="G_IRG"/>
    <property type="match status" value="1"/>
</dbReference>
<evidence type="ECO:0000313" key="7">
    <source>
        <dbReference type="EMBL" id="CAC5387738.1"/>
    </source>
</evidence>
<keyword evidence="5" id="KW-0472">Membrane</keyword>
<keyword evidence="3" id="KW-0378">Hydrolase</keyword>
<evidence type="ECO:0000256" key="5">
    <source>
        <dbReference type="SAM" id="Phobius"/>
    </source>
</evidence>
<sequence length="398" mass="45019">MGQLKSKLTSNDHDEMNSLERILEKDGPAAVNAYLEKNINKWKEEDVKFAVSGCTATGKSTFINTLRGVKCGDKSYAEEGFGATTKEPTPYTHPDNAKIVFYDLPSVGTLERKKEDYINDMKICDYDFVFVFFDRVFNEDTLWLVGELDKLGKPYCLVRSKLDKDMKNAARENIDRELVEPKIEAQIKESIEKNDKLKNAKNVFFISCFDTSIGNMSELIDYMHSNLGKFKGEAVMSSLTVLSENFIHLKYSMLKRRIKKVLVIAAGFGAIPVPGVDIALNIALLIEEVIHYIHCFGLSKYVLPASNSFDSSRFKFNKSRIPNADIAAFIIFRLGFNATLMMAENVLDITFPIIRSLISGSASAVVSYTFLNRFLDDIRNDTIAIYRCMVKQKSNIRL</sequence>
<comment type="similarity">
    <text evidence="1">Belongs to the TRAFAC class dynamin-like GTPase superfamily. IRG family.</text>
</comment>
<keyword evidence="2" id="KW-0547">Nucleotide-binding</keyword>
<dbReference type="InterPro" id="IPR030385">
    <property type="entry name" value="G_IRG_dom"/>
</dbReference>
<evidence type="ECO:0000259" key="6">
    <source>
        <dbReference type="PROSITE" id="PS51716"/>
    </source>
</evidence>
<dbReference type="Pfam" id="PF05049">
    <property type="entry name" value="IIGP"/>
    <property type="match status" value="1"/>
</dbReference>
<dbReference type="InterPro" id="IPR007743">
    <property type="entry name" value="Immunity-related_GTPase-like"/>
</dbReference>
<evidence type="ECO:0000256" key="2">
    <source>
        <dbReference type="ARBA" id="ARBA00022741"/>
    </source>
</evidence>
<dbReference type="GO" id="GO:0016020">
    <property type="term" value="C:membrane"/>
    <property type="evidence" value="ECO:0007669"/>
    <property type="project" value="InterPro"/>
</dbReference>
<gene>
    <name evidence="7" type="ORF">MCOR_23032</name>
</gene>
<evidence type="ECO:0000256" key="3">
    <source>
        <dbReference type="ARBA" id="ARBA00022801"/>
    </source>
</evidence>
<dbReference type="EMBL" id="CACVKT020004027">
    <property type="protein sequence ID" value="CAC5387738.1"/>
    <property type="molecule type" value="Genomic_DNA"/>
</dbReference>
<feature type="transmembrane region" description="Helical" evidence="5">
    <location>
        <begin position="349"/>
        <end position="371"/>
    </location>
</feature>
<feature type="transmembrane region" description="Helical" evidence="5">
    <location>
        <begin position="261"/>
        <end position="283"/>
    </location>
</feature>
<dbReference type="GO" id="GO:0005525">
    <property type="term" value="F:GTP binding"/>
    <property type="evidence" value="ECO:0007669"/>
    <property type="project" value="UniProtKB-KW"/>
</dbReference>